<feature type="domain" description="Katanin p80 subunit C-terminal" evidence="4">
    <location>
        <begin position="26"/>
        <end position="179"/>
    </location>
</feature>
<keyword evidence="3" id="KW-0206">Cytoskeleton</keyword>
<gene>
    <name evidence="5" type="primary">KATNB1</name>
    <name evidence="5" type="ORF">HK105_204856</name>
</gene>
<dbReference type="PANTHER" id="PTHR19845:SF0">
    <property type="entry name" value="KATANIN P80 WD40 REPEAT-CONTAINING SUBUNIT B1"/>
    <property type="match status" value="1"/>
</dbReference>
<keyword evidence="2" id="KW-0963">Cytoplasm</keyword>
<accession>A0ABR4N807</accession>
<comment type="caution">
    <text evidence="5">The sequence shown here is derived from an EMBL/GenBank/DDBJ whole genome shotgun (WGS) entry which is preliminary data.</text>
</comment>
<evidence type="ECO:0000259" key="4">
    <source>
        <dbReference type="Pfam" id="PF13925"/>
    </source>
</evidence>
<dbReference type="Proteomes" id="UP001527925">
    <property type="component" value="Unassembled WGS sequence"/>
</dbReference>
<dbReference type="Pfam" id="PF13925">
    <property type="entry name" value="Katanin_con80"/>
    <property type="match status" value="1"/>
</dbReference>
<dbReference type="EMBL" id="JADGIZ020000022">
    <property type="protein sequence ID" value="KAL2915671.1"/>
    <property type="molecule type" value="Genomic_DNA"/>
</dbReference>
<comment type="subcellular location">
    <subcellularLocation>
        <location evidence="1">Cytoplasm</location>
        <location evidence="1">Cytoskeleton</location>
    </subcellularLocation>
</comment>
<dbReference type="InterPro" id="IPR028021">
    <property type="entry name" value="Katanin_C-terminal"/>
</dbReference>
<dbReference type="PANTHER" id="PTHR19845">
    <property type="entry name" value="KATANIN P80 SUBUNIT"/>
    <property type="match status" value="1"/>
</dbReference>
<reference evidence="5 6" key="1">
    <citation type="submission" date="2023-09" db="EMBL/GenBank/DDBJ databases">
        <title>Pangenome analysis of Batrachochytrium dendrobatidis and related Chytrids.</title>
        <authorList>
            <person name="Yacoub M.N."/>
            <person name="Stajich J.E."/>
            <person name="James T.Y."/>
        </authorList>
    </citation>
    <scope>NUCLEOTIDE SEQUENCE [LARGE SCALE GENOMIC DNA]</scope>
    <source>
        <strain evidence="5 6">JEL0888</strain>
    </source>
</reference>
<protein>
    <submittedName>
        <fullName evidence="5">Katanin p80 WD40 repeat-containing subunit B1</fullName>
    </submittedName>
</protein>
<evidence type="ECO:0000256" key="1">
    <source>
        <dbReference type="ARBA" id="ARBA00004245"/>
    </source>
</evidence>
<evidence type="ECO:0000313" key="6">
    <source>
        <dbReference type="Proteomes" id="UP001527925"/>
    </source>
</evidence>
<keyword evidence="6" id="KW-1185">Reference proteome</keyword>
<sequence length="182" mass="20285">MPLAMPVDASTPRTDSDIMDAILFRHASIENILSSRLSNLRLARDAWSETNPKASLETILAMHDNSVFVDFLRILVLKPRIVTLDMAAQLIPALCGLLFEIYEDYIQTACMMVQLLHRSFAGVIADTLQAAHLYGSGVDITFEERACLEGFGQFAGILRDMRDYPGKLGQTIRDLLSELDSH</sequence>
<evidence type="ECO:0000256" key="2">
    <source>
        <dbReference type="ARBA" id="ARBA00022490"/>
    </source>
</evidence>
<organism evidence="5 6">
    <name type="scientific">Polyrhizophydium stewartii</name>
    <dbReference type="NCBI Taxonomy" id="2732419"/>
    <lineage>
        <taxon>Eukaryota</taxon>
        <taxon>Fungi</taxon>
        <taxon>Fungi incertae sedis</taxon>
        <taxon>Chytridiomycota</taxon>
        <taxon>Chytridiomycota incertae sedis</taxon>
        <taxon>Chytridiomycetes</taxon>
        <taxon>Rhizophydiales</taxon>
        <taxon>Rhizophydiales incertae sedis</taxon>
        <taxon>Polyrhizophydium</taxon>
    </lineage>
</organism>
<name>A0ABR4N807_9FUNG</name>
<proteinExistence type="predicted"/>
<evidence type="ECO:0000313" key="5">
    <source>
        <dbReference type="EMBL" id="KAL2915671.1"/>
    </source>
</evidence>
<evidence type="ECO:0000256" key="3">
    <source>
        <dbReference type="ARBA" id="ARBA00023212"/>
    </source>
</evidence>